<proteinExistence type="inferred from homology"/>
<accession>A0A2P8GL98</accession>
<dbReference type="Gene3D" id="3.40.50.720">
    <property type="entry name" value="NAD(P)-binding Rossmann-like Domain"/>
    <property type="match status" value="1"/>
</dbReference>
<dbReference type="RefSeq" id="WP_106600993.1">
    <property type="nucleotide sequence ID" value="NZ_PYGK01000002.1"/>
</dbReference>
<evidence type="ECO:0000256" key="2">
    <source>
        <dbReference type="ARBA" id="ARBA00023002"/>
    </source>
</evidence>
<dbReference type="SMART" id="SM01007">
    <property type="entry name" value="Aldolase_II"/>
    <property type="match status" value="1"/>
</dbReference>
<keyword evidence="2" id="KW-0560">Oxidoreductase</keyword>
<keyword evidence="5" id="KW-1185">Reference proteome</keyword>
<comment type="caution">
    <text evidence="4">The sequence shown here is derived from an EMBL/GenBank/DDBJ whole genome shotgun (WGS) entry which is preliminary data.</text>
</comment>
<organism evidence="4 5">
    <name type="scientific">Chitinophaga ginsengisoli</name>
    <dbReference type="NCBI Taxonomy" id="363837"/>
    <lineage>
        <taxon>Bacteria</taxon>
        <taxon>Pseudomonadati</taxon>
        <taxon>Bacteroidota</taxon>
        <taxon>Chitinophagia</taxon>
        <taxon>Chitinophagales</taxon>
        <taxon>Chitinophagaceae</taxon>
        <taxon>Chitinophaga</taxon>
    </lineage>
</organism>
<dbReference type="NCBIfam" id="TIGR02632">
    <property type="entry name" value="RhaD_aldol-ADH"/>
    <property type="match status" value="1"/>
</dbReference>
<name>A0A2P8GL98_9BACT</name>
<sequence>MSVSSLTNFKHVSYLWDEQKAAALAGDEVALLIYRSNLLGADLRLTNYGGGNTSCKVMAKDPLTGKQTEVMWVKGSGGDLGTLKRSGLAALYVERLHSLENIYKGIEQEDEMVELFNHCIFDLSSKAPSIDTPLHGFLPFKHIDHLHPDAAIAIAAAKDGERITKELFGGTIGWVPWQRPGFDLGLQLRQCLRDNPGIRGIMLGSHGLFTWGDTAYESYMNTLEVIERCAAYLEEHYGKKGPVFGGVRMTSPAPEIRRKQAAALAPVLRGLCSAHTRMVGHFTDDPRVLEFINSKDLDRLAPLGTSCPDHFLRTKISPLVLPLDPQASLDDAAAVKQQLAPLFAAYRRMYTDYYNTCRHPNSPALRDPNPVVILYPGVGMFTFSKDKQTARVAAEFYTNAINVMKGAEAISEYTALPRQEAFDIEYWLLEEAKLQRMPKPKALSGRIALITGSAGGIGKAIARKFADEGACVVINDNDANRLQAAKDEFSKQYGQDVFATAILDVTKGSDIKEAYDIASLAFGGVDMVVNCAGLSISKPLEAHTEKDWDLLYDVLVKGQFLVTQQGVEVMRKQDLGGDVINIVSKNALMSGPNNAGYGSAKAAQLHLSRLNAAELGTDGIRVNVVNPDAVIADSKIWEGDWAAGRAKAYGVSVEELPAYYAKRTLLNQVILPEDIANACFAVTGGLLSKSTGNVINVDGGVAAAFVR</sequence>
<dbReference type="OrthoDB" id="9774430at2"/>
<feature type="domain" description="Class II aldolase/adducin N-terminal" evidence="3">
    <location>
        <begin position="31"/>
        <end position="233"/>
    </location>
</feature>
<dbReference type="AlphaFoldDB" id="A0A2P8GL98"/>
<dbReference type="EMBL" id="PYGK01000002">
    <property type="protein sequence ID" value="PSL34720.1"/>
    <property type="molecule type" value="Genomic_DNA"/>
</dbReference>
<dbReference type="SUPFAM" id="SSF51735">
    <property type="entry name" value="NAD(P)-binding Rossmann-fold domains"/>
    <property type="match status" value="1"/>
</dbReference>
<dbReference type="PANTHER" id="PTHR43669:SF8">
    <property type="entry name" value="SHORT-CHAIN TYPE DEHYDROGENASE_REDUCTASE-RELATED"/>
    <property type="match status" value="1"/>
</dbReference>
<dbReference type="FunFam" id="3.40.50.720:FF:000084">
    <property type="entry name" value="Short-chain dehydrogenase reductase"/>
    <property type="match status" value="1"/>
</dbReference>
<dbReference type="GO" id="GO:0016491">
    <property type="term" value="F:oxidoreductase activity"/>
    <property type="evidence" value="ECO:0007669"/>
    <property type="project" value="UniProtKB-KW"/>
</dbReference>
<dbReference type="Pfam" id="PF00106">
    <property type="entry name" value="adh_short"/>
    <property type="match status" value="1"/>
</dbReference>
<dbReference type="PRINTS" id="PR00081">
    <property type="entry name" value="GDHRDH"/>
</dbReference>
<dbReference type="Pfam" id="PF00596">
    <property type="entry name" value="Aldolase_II"/>
    <property type="match status" value="1"/>
</dbReference>
<dbReference type="PANTHER" id="PTHR43669">
    <property type="entry name" value="5-KETO-D-GLUCONATE 5-REDUCTASE"/>
    <property type="match status" value="1"/>
</dbReference>
<dbReference type="InterPro" id="IPR013454">
    <property type="entry name" value="Bifunc_RhaD/ADH"/>
</dbReference>
<dbReference type="Gene3D" id="3.40.225.10">
    <property type="entry name" value="Class II aldolase/adducin N-terminal domain"/>
    <property type="match status" value="1"/>
</dbReference>
<evidence type="ECO:0000259" key="3">
    <source>
        <dbReference type="SMART" id="SM01007"/>
    </source>
</evidence>
<reference evidence="4 5" key="1">
    <citation type="submission" date="2018-03" db="EMBL/GenBank/DDBJ databases">
        <title>Genomic Encyclopedia of Archaeal and Bacterial Type Strains, Phase II (KMG-II): from individual species to whole genera.</title>
        <authorList>
            <person name="Goeker M."/>
        </authorList>
    </citation>
    <scope>NUCLEOTIDE SEQUENCE [LARGE SCALE GENOMIC DNA]</scope>
    <source>
        <strain evidence="4 5">DSM 18107</strain>
    </source>
</reference>
<dbReference type="InterPro" id="IPR036409">
    <property type="entry name" value="Aldolase_II/adducin_N_sf"/>
</dbReference>
<dbReference type="NCBIfam" id="NF006191">
    <property type="entry name" value="PRK08324.1-5"/>
    <property type="match status" value="1"/>
</dbReference>
<evidence type="ECO:0000313" key="4">
    <source>
        <dbReference type="EMBL" id="PSL34720.1"/>
    </source>
</evidence>
<dbReference type="NCBIfam" id="NF006189">
    <property type="entry name" value="PRK08324.1-3"/>
    <property type="match status" value="1"/>
</dbReference>
<comment type="similarity">
    <text evidence="1">Belongs to the short-chain dehydrogenases/reductases (SDR) family.</text>
</comment>
<gene>
    <name evidence="4" type="ORF">CLV42_102293</name>
</gene>
<dbReference type="InterPro" id="IPR002347">
    <property type="entry name" value="SDR_fam"/>
</dbReference>
<evidence type="ECO:0000256" key="1">
    <source>
        <dbReference type="ARBA" id="ARBA00006484"/>
    </source>
</evidence>
<dbReference type="InterPro" id="IPR001303">
    <property type="entry name" value="Aldolase_II/adducin_N"/>
</dbReference>
<dbReference type="InterPro" id="IPR036291">
    <property type="entry name" value="NAD(P)-bd_dom_sf"/>
</dbReference>
<protein>
    <submittedName>
        <fullName evidence="4">Rhamnulose-1-phosphate aldolase/alcohol dehydrogenase</fullName>
    </submittedName>
</protein>
<dbReference type="Proteomes" id="UP000240978">
    <property type="component" value="Unassembled WGS sequence"/>
</dbReference>
<dbReference type="SUPFAM" id="SSF53639">
    <property type="entry name" value="AraD/HMP-PK domain-like"/>
    <property type="match status" value="1"/>
</dbReference>
<evidence type="ECO:0000313" key="5">
    <source>
        <dbReference type="Proteomes" id="UP000240978"/>
    </source>
</evidence>